<evidence type="ECO:0000313" key="2">
    <source>
        <dbReference type="EMBL" id="KAK7372776.1"/>
    </source>
</evidence>
<dbReference type="Proteomes" id="UP001374584">
    <property type="component" value="Unassembled WGS sequence"/>
</dbReference>
<dbReference type="AlphaFoldDB" id="A0AAN9NHL0"/>
<evidence type="ECO:0000313" key="3">
    <source>
        <dbReference type="Proteomes" id="UP001374584"/>
    </source>
</evidence>
<feature type="compositionally biased region" description="Polar residues" evidence="1">
    <location>
        <begin position="43"/>
        <end position="53"/>
    </location>
</feature>
<organism evidence="2 3">
    <name type="scientific">Phaseolus coccineus</name>
    <name type="common">Scarlet runner bean</name>
    <name type="synonym">Phaseolus multiflorus</name>
    <dbReference type="NCBI Taxonomy" id="3886"/>
    <lineage>
        <taxon>Eukaryota</taxon>
        <taxon>Viridiplantae</taxon>
        <taxon>Streptophyta</taxon>
        <taxon>Embryophyta</taxon>
        <taxon>Tracheophyta</taxon>
        <taxon>Spermatophyta</taxon>
        <taxon>Magnoliopsida</taxon>
        <taxon>eudicotyledons</taxon>
        <taxon>Gunneridae</taxon>
        <taxon>Pentapetalae</taxon>
        <taxon>rosids</taxon>
        <taxon>fabids</taxon>
        <taxon>Fabales</taxon>
        <taxon>Fabaceae</taxon>
        <taxon>Papilionoideae</taxon>
        <taxon>50 kb inversion clade</taxon>
        <taxon>NPAAA clade</taxon>
        <taxon>indigoferoid/millettioid clade</taxon>
        <taxon>Phaseoleae</taxon>
        <taxon>Phaseolus</taxon>
    </lineage>
</organism>
<accession>A0AAN9NHL0</accession>
<sequence>MFCFALESKPAYTSHHSSSHRLSACDSSFYHACSLIPIIQASPGEQPTTNPVSSYPPLPGSVPTTKNTNANAQTNSPQQDQLAIRAQARITKKQK</sequence>
<comment type="caution">
    <text evidence="2">The sequence shown here is derived from an EMBL/GenBank/DDBJ whole genome shotgun (WGS) entry which is preliminary data.</text>
</comment>
<gene>
    <name evidence="2" type="ORF">VNO80_06164</name>
</gene>
<evidence type="ECO:0000256" key="1">
    <source>
        <dbReference type="SAM" id="MobiDB-lite"/>
    </source>
</evidence>
<feature type="compositionally biased region" description="Low complexity" evidence="1">
    <location>
        <begin position="64"/>
        <end position="75"/>
    </location>
</feature>
<dbReference type="EMBL" id="JAYMYR010000003">
    <property type="protein sequence ID" value="KAK7372776.1"/>
    <property type="molecule type" value="Genomic_DNA"/>
</dbReference>
<keyword evidence="3" id="KW-1185">Reference proteome</keyword>
<feature type="region of interest" description="Disordered" evidence="1">
    <location>
        <begin position="41"/>
        <end position="82"/>
    </location>
</feature>
<proteinExistence type="predicted"/>
<name>A0AAN9NHL0_PHACN</name>
<reference evidence="2 3" key="1">
    <citation type="submission" date="2024-01" db="EMBL/GenBank/DDBJ databases">
        <title>The genomes of 5 underutilized Papilionoideae crops provide insights into root nodulation and disease resistanc.</title>
        <authorList>
            <person name="Jiang F."/>
        </authorList>
    </citation>
    <scope>NUCLEOTIDE SEQUENCE [LARGE SCALE GENOMIC DNA]</scope>
    <source>
        <strain evidence="2">JINMINGXINNONG_FW02</strain>
        <tissue evidence="2">Leaves</tissue>
    </source>
</reference>
<protein>
    <submittedName>
        <fullName evidence="2">Uncharacterized protein</fullName>
    </submittedName>
</protein>